<name>A0A6J7SM01_9ZZZZ</name>
<organism evidence="1">
    <name type="scientific">freshwater metagenome</name>
    <dbReference type="NCBI Taxonomy" id="449393"/>
    <lineage>
        <taxon>unclassified sequences</taxon>
        <taxon>metagenomes</taxon>
        <taxon>ecological metagenomes</taxon>
    </lineage>
</organism>
<reference evidence="1" key="1">
    <citation type="submission" date="2020-05" db="EMBL/GenBank/DDBJ databases">
        <authorList>
            <person name="Chiriac C."/>
            <person name="Salcher M."/>
            <person name="Ghai R."/>
            <person name="Kavagutti S V."/>
        </authorList>
    </citation>
    <scope>NUCLEOTIDE SEQUENCE</scope>
</reference>
<dbReference type="EMBL" id="CAFBQB010000070">
    <property type="protein sequence ID" value="CAB5042454.1"/>
    <property type="molecule type" value="Genomic_DNA"/>
</dbReference>
<proteinExistence type="predicted"/>
<sequence>MTGAQRFGINSLVMIRQRVAPIACAAVTNSRSRKLRTCERTNLEKPGQPKNDRKKTKKIIRAPFPWAIPASSMRATIG</sequence>
<gene>
    <name evidence="1" type="ORF">UFOPK4248_00629</name>
</gene>
<accession>A0A6J7SM01</accession>
<evidence type="ECO:0000313" key="1">
    <source>
        <dbReference type="EMBL" id="CAB5042454.1"/>
    </source>
</evidence>
<protein>
    <submittedName>
        <fullName evidence="1">Unannotated protein</fullName>
    </submittedName>
</protein>
<dbReference type="AlphaFoldDB" id="A0A6J7SM01"/>